<reference evidence="1 2" key="1">
    <citation type="journal article" date="2007" name="Nature">
        <title>Evolution of genes and genomes on the Drosophila phylogeny.</title>
        <authorList>
            <consortium name="Drosophila 12 Genomes Consortium"/>
            <person name="Clark A.G."/>
            <person name="Eisen M.B."/>
            <person name="Smith D.R."/>
            <person name="Bergman C.M."/>
            <person name="Oliver B."/>
            <person name="Markow T.A."/>
            <person name="Kaufman T.C."/>
            <person name="Kellis M."/>
            <person name="Gelbart W."/>
            <person name="Iyer V.N."/>
            <person name="Pollard D.A."/>
            <person name="Sackton T.B."/>
            <person name="Larracuente A.M."/>
            <person name="Singh N.D."/>
            <person name="Abad J.P."/>
            <person name="Abt D.N."/>
            <person name="Adryan B."/>
            <person name="Aguade M."/>
            <person name="Akashi H."/>
            <person name="Anderson W.W."/>
            <person name="Aquadro C.F."/>
            <person name="Ardell D.H."/>
            <person name="Arguello R."/>
            <person name="Artieri C.G."/>
            <person name="Barbash D.A."/>
            <person name="Barker D."/>
            <person name="Barsanti P."/>
            <person name="Batterham P."/>
            <person name="Batzoglou S."/>
            <person name="Begun D."/>
            <person name="Bhutkar A."/>
            <person name="Blanco E."/>
            <person name="Bosak S.A."/>
            <person name="Bradley R.K."/>
            <person name="Brand A.D."/>
            <person name="Brent M.R."/>
            <person name="Brooks A.N."/>
            <person name="Brown R.H."/>
            <person name="Butlin R.K."/>
            <person name="Caggese C."/>
            <person name="Calvi B.R."/>
            <person name="Bernardo de Carvalho A."/>
            <person name="Caspi A."/>
            <person name="Castrezana S."/>
            <person name="Celniker S.E."/>
            <person name="Chang J.L."/>
            <person name="Chapple C."/>
            <person name="Chatterji S."/>
            <person name="Chinwalla A."/>
            <person name="Civetta A."/>
            <person name="Clifton S.W."/>
            <person name="Comeron J.M."/>
            <person name="Costello J.C."/>
            <person name="Coyne J.A."/>
            <person name="Daub J."/>
            <person name="David R.G."/>
            <person name="Delcher A.L."/>
            <person name="Delehaunty K."/>
            <person name="Do C.B."/>
            <person name="Ebling H."/>
            <person name="Edwards K."/>
            <person name="Eickbush T."/>
            <person name="Evans J.D."/>
            <person name="Filipski A."/>
            <person name="Findeiss S."/>
            <person name="Freyhult E."/>
            <person name="Fulton L."/>
            <person name="Fulton R."/>
            <person name="Garcia A.C."/>
            <person name="Gardiner A."/>
            <person name="Garfield D.A."/>
            <person name="Garvin B.E."/>
            <person name="Gibson G."/>
            <person name="Gilbert D."/>
            <person name="Gnerre S."/>
            <person name="Godfrey J."/>
            <person name="Good R."/>
            <person name="Gotea V."/>
            <person name="Gravely B."/>
            <person name="Greenberg A.J."/>
            <person name="Griffiths-Jones S."/>
            <person name="Gross S."/>
            <person name="Guigo R."/>
            <person name="Gustafson E.A."/>
            <person name="Haerty W."/>
            <person name="Hahn M.W."/>
            <person name="Halligan D.L."/>
            <person name="Halpern A.L."/>
            <person name="Halter G.M."/>
            <person name="Han M.V."/>
            <person name="Heger A."/>
            <person name="Hillier L."/>
            <person name="Hinrichs A.S."/>
            <person name="Holmes I."/>
            <person name="Hoskins R.A."/>
            <person name="Hubisz M.J."/>
            <person name="Hultmark D."/>
            <person name="Huntley M.A."/>
            <person name="Jaffe D.B."/>
            <person name="Jagadeeshan S."/>
            <person name="Jeck W.R."/>
            <person name="Johnson J."/>
            <person name="Jones C.D."/>
            <person name="Jordan W.C."/>
            <person name="Karpen G.H."/>
            <person name="Kataoka E."/>
            <person name="Keightley P.D."/>
            <person name="Kheradpour P."/>
            <person name="Kirkness E.F."/>
            <person name="Koerich L.B."/>
            <person name="Kristiansen K."/>
            <person name="Kudrna D."/>
            <person name="Kulathinal R.J."/>
            <person name="Kumar S."/>
            <person name="Kwok R."/>
            <person name="Lander E."/>
            <person name="Langley C.H."/>
            <person name="Lapoint R."/>
            <person name="Lazzaro B.P."/>
            <person name="Lee S.J."/>
            <person name="Levesque L."/>
            <person name="Li R."/>
            <person name="Lin C.F."/>
            <person name="Lin M.F."/>
            <person name="Lindblad-Toh K."/>
            <person name="Llopart A."/>
            <person name="Long M."/>
            <person name="Low L."/>
            <person name="Lozovsky E."/>
            <person name="Lu J."/>
            <person name="Luo M."/>
            <person name="Machado C.A."/>
            <person name="Makalowski W."/>
            <person name="Marzo M."/>
            <person name="Matsuda M."/>
            <person name="Matzkin L."/>
            <person name="McAllister B."/>
            <person name="McBride C.S."/>
            <person name="McKernan B."/>
            <person name="McKernan K."/>
            <person name="Mendez-Lago M."/>
            <person name="Minx P."/>
            <person name="Mollenhauer M.U."/>
            <person name="Montooth K."/>
            <person name="Mount S.M."/>
            <person name="Mu X."/>
            <person name="Myers E."/>
            <person name="Negre B."/>
            <person name="Newfeld S."/>
            <person name="Nielsen R."/>
            <person name="Noor M.A."/>
            <person name="O'Grady P."/>
            <person name="Pachter L."/>
            <person name="Papaceit M."/>
            <person name="Parisi M.J."/>
            <person name="Parisi M."/>
            <person name="Parts L."/>
            <person name="Pedersen J.S."/>
            <person name="Pesole G."/>
            <person name="Phillippy A.M."/>
            <person name="Ponting C.P."/>
            <person name="Pop M."/>
            <person name="Porcelli D."/>
            <person name="Powell J.R."/>
            <person name="Prohaska S."/>
            <person name="Pruitt K."/>
            <person name="Puig M."/>
            <person name="Quesneville H."/>
            <person name="Ram K.R."/>
            <person name="Rand D."/>
            <person name="Rasmussen M.D."/>
            <person name="Reed L.K."/>
            <person name="Reenan R."/>
            <person name="Reily A."/>
            <person name="Remington K.A."/>
            <person name="Rieger T.T."/>
            <person name="Ritchie M.G."/>
            <person name="Robin C."/>
            <person name="Rogers Y.H."/>
            <person name="Rohde C."/>
            <person name="Rozas J."/>
            <person name="Rubenfield M.J."/>
            <person name="Ruiz A."/>
            <person name="Russo S."/>
            <person name="Salzberg S.L."/>
            <person name="Sanchez-Gracia A."/>
            <person name="Saranga D.J."/>
            <person name="Sato H."/>
            <person name="Schaeffer S.W."/>
            <person name="Schatz M.C."/>
            <person name="Schlenke T."/>
            <person name="Schwartz R."/>
            <person name="Segarra C."/>
            <person name="Singh R.S."/>
            <person name="Sirot L."/>
            <person name="Sirota M."/>
            <person name="Sisneros N.B."/>
            <person name="Smith C.D."/>
            <person name="Smith T.F."/>
            <person name="Spieth J."/>
            <person name="Stage D.E."/>
            <person name="Stark A."/>
            <person name="Stephan W."/>
            <person name="Strausberg R.L."/>
            <person name="Strempel S."/>
            <person name="Sturgill D."/>
            <person name="Sutton G."/>
            <person name="Sutton G.G."/>
            <person name="Tao W."/>
            <person name="Teichmann S."/>
            <person name="Tobari Y.N."/>
            <person name="Tomimura Y."/>
            <person name="Tsolas J.M."/>
            <person name="Valente V.L."/>
            <person name="Venter E."/>
            <person name="Venter J.C."/>
            <person name="Vicario S."/>
            <person name="Vieira F.G."/>
            <person name="Vilella A.J."/>
            <person name="Villasante A."/>
            <person name="Walenz B."/>
            <person name="Wang J."/>
            <person name="Wasserman M."/>
            <person name="Watts T."/>
            <person name="Wilson D."/>
            <person name="Wilson R.K."/>
            <person name="Wing R.A."/>
            <person name="Wolfner M.F."/>
            <person name="Wong A."/>
            <person name="Wong G.K."/>
            <person name="Wu C.I."/>
            <person name="Wu G."/>
            <person name="Yamamoto D."/>
            <person name="Yang H.P."/>
            <person name="Yang S.P."/>
            <person name="Yorke J.A."/>
            <person name="Yoshida K."/>
            <person name="Zdobnov E."/>
            <person name="Zhang P."/>
            <person name="Zhang Y."/>
            <person name="Zimin A.V."/>
            <person name="Baldwin J."/>
            <person name="Abdouelleil A."/>
            <person name="Abdulkadir J."/>
            <person name="Abebe A."/>
            <person name="Abera B."/>
            <person name="Abreu J."/>
            <person name="Acer S.C."/>
            <person name="Aftuck L."/>
            <person name="Alexander A."/>
            <person name="An P."/>
            <person name="Anderson E."/>
            <person name="Anderson S."/>
            <person name="Arachi H."/>
            <person name="Azer M."/>
            <person name="Bachantsang P."/>
            <person name="Barry A."/>
            <person name="Bayul T."/>
            <person name="Berlin A."/>
            <person name="Bessette D."/>
            <person name="Bloom T."/>
            <person name="Blye J."/>
            <person name="Boguslavskiy L."/>
            <person name="Bonnet C."/>
            <person name="Boukhgalter B."/>
            <person name="Bourzgui I."/>
            <person name="Brown A."/>
            <person name="Cahill P."/>
            <person name="Channer S."/>
            <person name="Cheshatsang Y."/>
            <person name="Chuda L."/>
            <person name="Citroen M."/>
            <person name="Collymore A."/>
            <person name="Cooke P."/>
            <person name="Costello M."/>
            <person name="D'Aco K."/>
            <person name="Daza R."/>
            <person name="De Haan G."/>
            <person name="DeGray S."/>
            <person name="DeMaso C."/>
            <person name="Dhargay N."/>
            <person name="Dooley K."/>
            <person name="Dooley E."/>
            <person name="Doricent M."/>
            <person name="Dorje P."/>
            <person name="Dorjee K."/>
            <person name="Dupes A."/>
            <person name="Elong R."/>
            <person name="Falk J."/>
            <person name="Farina A."/>
            <person name="Faro S."/>
            <person name="Ferguson D."/>
            <person name="Fisher S."/>
            <person name="Foley C.D."/>
            <person name="Franke A."/>
            <person name="Friedrich D."/>
            <person name="Gadbois L."/>
            <person name="Gearin G."/>
            <person name="Gearin C.R."/>
            <person name="Giannoukos G."/>
            <person name="Goode T."/>
            <person name="Graham J."/>
            <person name="Grandbois E."/>
            <person name="Grewal S."/>
            <person name="Gyaltsen K."/>
            <person name="Hafez N."/>
            <person name="Hagos B."/>
            <person name="Hall J."/>
            <person name="Henson C."/>
            <person name="Hollinger A."/>
            <person name="Honan T."/>
            <person name="Huard M.D."/>
            <person name="Hughes L."/>
            <person name="Hurhula B."/>
            <person name="Husby M.E."/>
            <person name="Kamat A."/>
            <person name="Kanga B."/>
            <person name="Kashin S."/>
            <person name="Khazanovich D."/>
            <person name="Kisner P."/>
            <person name="Lance K."/>
            <person name="Lara M."/>
            <person name="Lee W."/>
            <person name="Lennon N."/>
            <person name="Letendre F."/>
            <person name="LeVine R."/>
            <person name="Lipovsky A."/>
            <person name="Liu X."/>
            <person name="Liu J."/>
            <person name="Liu S."/>
            <person name="Lokyitsang T."/>
            <person name="Lokyitsang Y."/>
            <person name="Lubonja R."/>
            <person name="Lui A."/>
            <person name="MacDonald P."/>
            <person name="Magnisalis V."/>
            <person name="Maru K."/>
            <person name="Matthews C."/>
            <person name="McCusker W."/>
            <person name="McDonough S."/>
            <person name="Mehta T."/>
            <person name="Meldrim J."/>
            <person name="Meneus L."/>
            <person name="Mihai O."/>
            <person name="Mihalev A."/>
            <person name="Mihova T."/>
            <person name="Mittelman R."/>
            <person name="Mlenga V."/>
            <person name="Montmayeur A."/>
            <person name="Mulrain L."/>
            <person name="Navidi A."/>
            <person name="Naylor J."/>
            <person name="Negash T."/>
            <person name="Nguyen T."/>
            <person name="Nguyen N."/>
            <person name="Nicol R."/>
            <person name="Norbu C."/>
            <person name="Norbu N."/>
            <person name="Novod N."/>
            <person name="O'Neill B."/>
            <person name="Osman S."/>
            <person name="Markiewicz E."/>
            <person name="Oyono O.L."/>
            <person name="Patti C."/>
            <person name="Phunkhang P."/>
            <person name="Pierre F."/>
            <person name="Priest M."/>
            <person name="Raghuraman S."/>
            <person name="Rege F."/>
            <person name="Reyes R."/>
            <person name="Rise C."/>
            <person name="Rogov P."/>
            <person name="Ross K."/>
            <person name="Ryan E."/>
            <person name="Settipalli S."/>
            <person name="Shea T."/>
            <person name="Sherpa N."/>
            <person name="Shi L."/>
            <person name="Shih D."/>
            <person name="Sparrow T."/>
            <person name="Spaulding J."/>
            <person name="Stalker J."/>
            <person name="Stange-Thomann N."/>
            <person name="Stavropoulos S."/>
            <person name="Stone C."/>
            <person name="Strader C."/>
            <person name="Tesfaye S."/>
            <person name="Thomson T."/>
            <person name="Thoulutsang Y."/>
            <person name="Thoulutsang D."/>
            <person name="Topham K."/>
            <person name="Topping I."/>
            <person name="Tsamla T."/>
            <person name="Vassiliev H."/>
            <person name="Vo A."/>
            <person name="Wangchuk T."/>
            <person name="Wangdi T."/>
            <person name="Weiand M."/>
            <person name="Wilkinson J."/>
            <person name="Wilson A."/>
            <person name="Yadav S."/>
            <person name="Young G."/>
            <person name="Yu Q."/>
            <person name="Zembek L."/>
            <person name="Zhong D."/>
            <person name="Zimmer A."/>
            <person name="Zwirko Z."/>
            <person name="Jaffe D.B."/>
            <person name="Alvarez P."/>
            <person name="Brockman W."/>
            <person name="Butler J."/>
            <person name="Chin C."/>
            <person name="Gnerre S."/>
            <person name="Grabherr M."/>
            <person name="Kleber M."/>
            <person name="Mauceli E."/>
            <person name="MacCallum I."/>
        </authorList>
    </citation>
    <scope>NUCLEOTIDE SEQUENCE [LARGE SCALE GENOMIC DNA]</scope>
    <source>
        <strain evidence="2">Rob3c / Tucson 14021-0248.25</strain>
    </source>
</reference>
<name>B4IBZ0_DROSE</name>
<organism evidence="2">
    <name type="scientific">Drosophila sechellia</name>
    <name type="common">Fruit fly</name>
    <dbReference type="NCBI Taxonomy" id="7238"/>
    <lineage>
        <taxon>Eukaryota</taxon>
        <taxon>Metazoa</taxon>
        <taxon>Ecdysozoa</taxon>
        <taxon>Arthropoda</taxon>
        <taxon>Hexapoda</taxon>
        <taxon>Insecta</taxon>
        <taxon>Pterygota</taxon>
        <taxon>Neoptera</taxon>
        <taxon>Endopterygota</taxon>
        <taxon>Diptera</taxon>
        <taxon>Brachycera</taxon>
        <taxon>Muscomorpha</taxon>
        <taxon>Ephydroidea</taxon>
        <taxon>Drosophilidae</taxon>
        <taxon>Drosophila</taxon>
        <taxon>Sophophora</taxon>
    </lineage>
</organism>
<evidence type="ECO:0000313" key="1">
    <source>
        <dbReference type="EMBL" id="EDW44898.1"/>
    </source>
</evidence>
<dbReference type="Proteomes" id="UP000001292">
    <property type="component" value="Unassembled WGS sequence"/>
</dbReference>
<sequence length="101" mass="10862">MGGGSVVRLPDVVGGRLDWVAVVMALVVRSLCVLRPRSSRCGNDDSAAFANDYDFDYDSGYGSGGDILFFRLEYPGYPEHLVVPGPLEDFNPLATGIDSFA</sequence>
<gene>
    <name evidence="1" type="primary">Dsec\GM15450</name>
    <name evidence="1" type="ORF">Dsec_GM15450</name>
</gene>
<protein>
    <submittedName>
        <fullName evidence="1">GM15450</fullName>
    </submittedName>
</protein>
<dbReference type="HOGENOM" id="CLU_2294562_0_0_1"/>
<dbReference type="EMBL" id="CH480827">
    <property type="protein sequence ID" value="EDW44898.1"/>
    <property type="molecule type" value="Genomic_DNA"/>
</dbReference>
<accession>B4IBZ0</accession>
<evidence type="ECO:0000313" key="2">
    <source>
        <dbReference type="Proteomes" id="UP000001292"/>
    </source>
</evidence>
<proteinExistence type="predicted"/>
<dbReference type="AlphaFoldDB" id="B4IBZ0"/>
<keyword evidence="2" id="KW-1185">Reference proteome</keyword>